<dbReference type="FunFam" id="3.40.390.10:FF:000038">
    <property type="entry name" value="Metalloendopeptidase"/>
    <property type="match status" value="1"/>
</dbReference>
<keyword evidence="4 8" id="KW-0378">Hydrolase</keyword>
<keyword evidence="1 8" id="KW-0645">Protease</keyword>
<protein>
    <recommendedName>
        <fullName evidence="9">Metalloendopeptidase</fullName>
        <ecNumber evidence="9">3.4.24.-</ecNumber>
    </recommendedName>
</protein>
<evidence type="ECO:0000256" key="1">
    <source>
        <dbReference type="ARBA" id="ARBA00022670"/>
    </source>
</evidence>
<dbReference type="PANTHER" id="PTHR10127">
    <property type="entry name" value="DISCOIDIN, CUB, EGF, LAMININ , AND ZINC METALLOPROTEASE DOMAIN CONTAINING"/>
    <property type="match status" value="1"/>
</dbReference>
<feature type="active site" evidence="8">
    <location>
        <position position="204"/>
    </location>
</feature>
<dbReference type="PANTHER" id="PTHR10127:SF899">
    <property type="entry name" value="ASTACIN-LIKE METALLOENDOPEPTIDASE-RELATED"/>
    <property type="match status" value="1"/>
</dbReference>
<keyword evidence="5 8" id="KW-0862">Zinc</keyword>
<dbReference type="GO" id="GO:0004222">
    <property type="term" value="F:metalloendopeptidase activity"/>
    <property type="evidence" value="ECO:0007669"/>
    <property type="project" value="UniProtKB-UniRule"/>
</dbReference>
<proteinExistence type="predicted"/>
<dbReference type="PROSITE" id="PS51864">
    <property type="entry name" value="ASTACIN"/>
    <property type="match status" value="1"/>
</dbReference>
<dbReference type="AlphaFoldDB" id="A0A6G0J0C7"/>
<evidence type="ECO:0000256" key="9">
    <source>
        <dbReference type="RuleBase" id="RU361183"/>
    </source>
</evidence>
<feature type="chain" id="PRO_5026379693" description="Metalloendopeptidase" evidence="9">
    <location>
        <begin position="18"/>
        <end position="319"/>
    </location>
</feature>
<sequence>MIFQATVISVLFCSVHSFTVQDLLGKTDNHSGETWLLFRHKMVIKNMCSTAWNSTNCFYSAGNTIEDDEFSISTLLEKANVNVGKNIDEPLVMFGDIAMPTGLQNADPCTSRGCLWPKASDGNVYIPFRISNQYSRRERNTIIQGLRSFAASTCIRFTPHNGQRDFVNIQSLSGCFSFVGRRGGGQTVSLSRQGCVFQQIIQHELLHAMGFNHEQTRSDRDLHVRILLQNVIRGMENNFRIINTRNLDTPYDYNSVMHYGRFAFSRNRQPTIIPIPNNNVAIGRATQMSPTDILRVNRLYRCNSTSRPDPEPMQRNHVL</sequence>
<evidence type="ECO:0000256" key="8">
    <source>
        <dbReference type="PROSITE-ProRule" id="PRU01211"/>
    </source>
</evidence>
<reference evidence="11 12" key="1">
    <citation type="submission" date="2019-07" db="EMBL/GenBank/DDBJ databases">
        <title>Chromosome genome assembly for large yellow croaker.</title>
        <authorList>
            <person name="Xiao S."/>
        </authorList>
    </citation>
    <scope>NUCLEOTIDE SEQUENCE [LARGE SCALE GENOMIC DNA]</scope>
    <source>
        <strain evidence="11">JMULYC20181020</strain>
        <tissue evidence="11">Muscle</tissue>
    </source>
</reference>
<evidence type="ECO:0000256" key="6">
    <source>
        <dbReference type="ARBA" id="ARBA00023049"/>
    </source>
</evidence>
<evidence type="ECO:0000313" key="11">
    <source>
        <dbReference type="EMBL" id="KAE8296932.1"/>
    </source>
</evidence>
<dbReference type="Pfam" id="PF01400">
    <property type="entry name" value="Astacin"/>
    <property type="match status" value="1"/>
</dbReference>
<evidence type="ECO:0000256" key="3">
    <source>
        <dbReference type="ARBA" id="ARBA00022729"/>
    </source>
</evidence>
<dbReference type="CDD" id="cd04283">
    <property type="entry name" value="ZnMc_hatching_enzyme"/>
    <property type="match status" value="1"/>
</dbReference>
<dbReference type="InterPro" id="IPR034039">
    <property type="entry name" value="ZnMP_hatching_enz"/>
</dbReference>
<dbReference type="SMART" id="SM00235">
    <property type="entry name" value="ZnMc"/>
    <property type="match status" value="1"/>
</dbReference>
<gene>
    <name evidence="11" type="ORF">D5F01_LYC03544</name>
</gene>
<dbReference type="Gene3D" id="3.40.390.10">
    <property type="entry name" value="Collagenase (Catalytic Domain)"/>
    <property type="match status" value="1"/>
</dbReference>
<comment type="caution">
    <text evidence="11">The sequence shown here is derived from an EMBL/GenBank/DDBJ whole genome shotgun (WGS) entry which is preliminary data.</text>
</comment>
<keyword evidence="2 8" id="KW-0479">Metal-binding</keyword>
<comment type="caution">
    <text evidence="8">Lacks conserved residue(s) required for the propagation of feature annotation.</text>
</comment>
<feature type="signal peptide" evidence="9">
    <location>
        <begin position="1"/>
        <end position="17"/>
    </location>
</feature>
<dbReference type="InterPro" id="IPR006026">
    <property type="entry name" value="Peptidase_Metallo"/>
</dbReference>
<evidence type="ECO:0000256" key="7">
    <source>
        <dbReference type="ARBA" id="ARBA00023157"/>
    </source>
</evidence>
<keyword evidence="3 9" id="KW-0732">Signal</keyword>
<keyword evidence="7" id="KW-1015">Disulfide bond</keyword>
<feature type="binding site" evidence="8">
    <location>
        <position position="213"/>
    </location>
    <ligand>
        <name>Zn(2+)</name>
        <dbReference type="ChEBI" id="CHEBI:29105"/>
        <note>catalytic</note>
    </ligand>
</feature>
<feature type="domain" description="Peptidase M12A" evidence="10">
    <location>
        <begin position="105"/>
        <end position="303"/>
    </location>
</feature>
<dbReference type="EC" id="3.4.24.-" evidence="9"/>
<keyword evidence="6 8" id="KW-0482">Metalloprotease</keyword>
<dbReference type="EMBL" id="REGW02000004">
    <property type="protein sequence ID" value="KAE8296932.1"/>
    <property type="molecule type" value="Genomic_DNA"/>
</dbReference>
<evidence type="ECO:0000256" key="4">
    <source>
        <dbReference type="ARBA" id="ARBA00022801"/>
    </source>
</evidence>
<evidence type="ECO:0000259" key="10">
    <source>
        <dbReference type="PROSITE" id="PS51864"/>
    </source>
</evidence>
<dbReference type="InterPro" id="IPR024079">
    <property type="entry name" value="MetalloPept_cat_dom_sf"/>
</dbReference>
<dbReference type="PRINTS" id="PR00480">
    <property type="entry name" value="ASTACIN"/>
</dbReference>
<evidence type="ECO:0000256" key="5">
    <source>
        <dbReference type="ARBA" id="ARBA00022833"/>
    </source>
</evidence>
<feature type="binding site" evidence="8">
    <location>
        <position position="207"/>
    </location>
    <ligand>
        <name>Zn(2+)</name>
        <dbReference type="ChEBI" id="CHEBI:29105"/>
        <note>catalytic</note>
    </ligand>
</feature>
<dbReference type="InterPro" id="IPR001506">
    <property type="entry name" value="Peptidase_M12A"/>
</dbReference>
<organism evidence="11 12">
    <name type="scientific">Larimichthys crocea</name>
    <name type="common">Large yellow croaker</name>
    <name type="synonym">Pseudosciaena crocea</name>
    <dbReference type="NCBI Taxonomy" id="215358"/>
    <lineage>
        <taxon>Eukaryota</taxon>
        <taxon>Metazoa</taxon>
        <taxon>Chordata</taxon>
        <taxon>Craniata</taxon>
        <taxon>Vertebrata</taxon>
        <taxon>Euteleostomi</taxon>
        <taxon>Actinopterygii</taxon>
        <taxon>Neopterygii</taxon>
        <taxon>Teleostei</taxon>
        <taxon>Neoteleostei</taxon>
        <taxon>Acanthomorphata</taxon>
        <taxon>Eupercaria</taxon>
        <taxon>Sciaenidae</taxon>
        <taxon>Larimichthys</taxon>
    </lineage>
</organism>
<comment type="cofactor">
    <cofactor evidence="8 9">
        <name>Zn(2+)</name>
        <dbReference type="ChEBI" id="CHEBI:29105"/>
    </cofactor>
    <text evidence="8 9">Binds 1 zinc ion per subunit.</text>
</comment>
<name>A0A6G0J0C7_LARCR</name>
<accession>A0A6G0J0C7</accession>
<keyword evidence="12" id="KW-1185">Reference proteome</keyword>
<dbReference type="GO" id="GO:0008270">
    <property type="term" value="F:zinc ion binding"/>
    <property type="evidence" value="ECO:0007669"/>
    <property type="project" value="UniProtKB-UniRule"/>
</dbReference>
<evidence type="ECO:0000313" key="12">
    <source>
        <dbReference type="Proteomes" id="UP000424527"/>
    </source>
</evidence>
<evidence type="ECO:0000256" key="2">
    <source>
        <dbReference type="ARBA" id="ARBA00022723"/>
    </source>
</evidence>
<feature type="binding site" evidence="8">
    <location>
        <position position="203"/>
    </location>
    <ligand>
        <name>Zn(2+)</name>
        <dbReference type="ChEBI" id="CHEBI:29105"/>
        <note>catalytic</note>
    </ligand>
</feature>
<dbReference type="GO" id="GO:0006508">
    <property type="term" value="P:proteolysis"/>
    <property type="evidence" value="ECO:0007669"/>
    <property type="project" value="UniProtKB-KW"/>
</dbReference>
<dbReference type="SUPFAM" id="SSF55486">
    <property type="entry name" value="Metalloproteases ('zincins'), catalytic domain"/>
    <property type="match status" value="1"/>
</dbReference>
<dbReference type="Proteomes" id="UP000424527">
    <property type="component" value="Unassembled WGS sequence"/>
</dbReference>